<dbReference type="AlphaFoldDB" id="A0A2R8CEJ0"/>
<dbReference type="SUPFAM" id="SSF48452">
    <property type="entry name" value="TPR-like"/>
    <property type="match status" value="2"/>
</dbReference>
<keyword evidence="1" id="KW-1133">Transmembrane helix</keyword>
<keyword evidence="1" id="KW-0472">Membrane</keyword>
<dbReference type="InterPro" id="IPR011990">
    <property type="entry name" value="TPR-like_helical_dom_sf"/>
</dbReference>
<dbReference type="Proteomes" id="UP000244898">
    <property type="component" value="Unassembled WGS sequence"/>
</dbReference>
<keyword evidence="1" id="KW-0812">Transmembrane</keyword>
<organism evidence="2 3">
    <name type="scientific">Falsiruegeria mediterranea M17</name>
    <dbReference type="NCBI Taxonomy" id="1200281"/>
    <lineage>
        <taxon>Bacteria</taxon>
        <taxon>Pseudomonadati</taxon>
        <taxon>Pseudomonadota</taxon>
        <taxon>Alphaproteobacteria</taxon>
        <taxon>Rhodobacterales</taxon>
        <taxon>Roseobacteraceae</taxon>
        <taxon>Falsiruegeria</taxon>
    </lineage>
</organism>
<dbReference type="EMBL" id="ONZG01000013">
    <property type="protein sequence ID" value="SPJ30853.1"/>
    <property type="molecule type" value="Genomic_DNA"/>
</dbReference>
<accession>A0A2R8CEJ0</accession>
<dbReference type="Gene3D" id="1.25.40.10">
    <property type="entry name" value="Tetratricopeptide repeat domain"/>
    <property type="match status" value="1"/>
</dbReference>
<evidence type="ECO:0000256" key="1">
    <source>
        <dbReference type="SAM" id="Phobius"/>
    </source>
</evidence>
<evidence type="ECO:0000313" key="3">
    <source>
        <dbReference type="Proteomes" id="UP000244898"/>
    </source>
</evidence>
<keyword evidence="3" id="KW-1185">Reference proteome</keyword>
<dbReference type="OrthoDB" id="54411at2"/>
<name>A0A2R8CEJ0_9RHOB</name>
<feature type="transmembrane region" description="Helical" evidence="1">
    <location>
        <begin position="139"/>
        <end position="158"/>
    </location>
</feature>
<evidence type="ECO:0000313" key="2">
    <source>
        <dbReference type="EMBL" id="SPJ30853.1"/>
    </source>
</evidence>
<reference evidence="3" key="1">
    <citation type="submission" date="2018-03" db="EMBL/GenBank/DDBJ databases">
        <authorList>
            <person name="Rodrigo-Torres L."/>
            <person name="Arahal R. D."/>
            <person name="Lucena T."/>
        </authorList>
    </citation>
    <scope>NUCLEOTIDE SEQUENCE [LARGE SCALE GENOMIC DNA]</scope>
    <source>
        <strain evidence="3">CECT 7615</strain>
    </source>
</reference>
<proteinExistence type="predicted"/>
<dbReference type="RefSeq" id="WP_108791708.1">
    <property type="nucleotide sequence ID" value="NZ_ONZG01000013.1"/>
</dbReference>
<protein>
    <submittedName>
        <fullName evidence="2">Uncharacterized protein</fullName>
    </submittedName>
</protein>
<gene>
    <name evidence="2" type="ORF">TRM7615_04390</name>
</gene>
<sequence>MTQETEIRRALAKITSSEAFVASPRIVDFLTYVVEETLADRQELIKAKTIAMDVYGRSMGDDLQTNLVRVDAGRLRRMLDDFYLNEKESSSLRINVPKGTYVPEFETMVPGTTLKETASVASIQYSSGTSTFFLSKTGIVIGLIFALFVVGSILFIGGPKDVSDSTETMRRAAERTAIFDVSPARLQSVTLVDQARYLIFPAFDPVRLQSSLSLFERAFELDPYNSDALAGLALMTSMKGFMLPPSDARNQMVDQGLLLSDEAIVMAPSSSWTQIAKAWSLFVAGSHDEAIDYAEASAHLAPNDSTIQDFQGIIYLFTGRFKEAIRVCDPELDGLPYDGRSPRINALGAAHFQLENYQSAIVALQRSVTDGAPVSSVASAFLAASYEANGQSEEGRRLAEEIKKAWPNVDVVSLTQRLFAPGVDMNDFIFFSTKVGL</sequence>